<evidence type="ECO:0000313" key="2">
    <source>
        <dbReference type="Proteomes" id="UP000323708"/>
    </source>
</evidence>
<dbReference type="EMBL" id="VTUX01000010">
    <property type="protein sequence ID" value="KAA1188395.1"/>
    <property type="molecule type" value="Genomic_DNA"/>
</dbReference>
<dbReference type="RefSeq" id="WP_149612860.1">
    <property type="nucleotide sequence ID" value="NZ_VTUX01000010.1"/>
</dbReference>
<sequence>MKTIYDRPLTLDELVEEARKRHERLCRHNARHLCSAGRVAPDQHQIGPYLHGECCGDNLKATMRWLKAYLQENELCLESLDLAACTDAFRTELHTKIPPHFWGDE</sequence>
<name>A0A5B0WQ67_9GAMM</name>
<comment type="caution">
    <text evidence="1">The sequence shown here is derived from an EMBL/GenBank/DDBJ whole genome shotgun (WGS) entry which is preliminary data.</text>
</comment>
<evidence type="ECO:0000313" key="1">
    <source>
        <dbReference type="EMBL" id="KAA1188395.1"/>
    </source>
</evidence>
<keyword evidence="2" id="KW-1185">Reference proteome</keyword>
<accession>A0A5B0WQ67</accession>
<protein>
    <submittedName>
        <fullName evidence="1">Uncharacterized protein</fullName>
    </submittedName>
</protein>
<proteinExistence type="predicted"/>
<dbReference type="Proteomes" id="UP000323708">
    <property type="component" value="Unassembled WGS sequence"/>
</dbReference>
<organism evidence="1 2">
    <name type="scientific">Pseudohalioglobus sediminis</name>
    <dbReference type="NCBI Taxonomy" id="2606449"/>
    <lineage>
        <taxon>Bacteria</taxon>
        <taxon>Pseudomonadati</taxon>
        <taxon>Pseudomonadota</taxon>
        <taxon>Gammaproteobacteria</taxon>
        <taxon>Cellvibrionales</taxon>
        <taxon>Halieaceae</taxon>
        <taxon>Pseudohalioglobus</taxon>
    </lineage>
</organism>
<reference evidence="1 2" key="1">
    <citation type="submission" date="2019-09" db="EMBL/GenBank/DDBJ databases">
        <authorList>
            <person name="Chen X.-Y."/>
        </authorList>
    </citation>
    <scope>NUCLEOTIDE SEQUENCE [LARGE SCALE GENOMIC DNA]</scope>
    <source>
        <strain evidence="1 2">NY5</strain>
    </source>
</reference>
<gene>
    <name evidence="1" type="ORF">F0M18_18020</name>
</gene>
<dbReference type="AlphaFoldDB" id="A0A5B0WQ67"/>